<sequence>MPAYVIGNVTTLETSDELAEYRRRVGATMARYGGRFLVRGGKVDVLEGGWLPVHLTLMEFPDGAAVRAWLGSPEYRDIAALRTGSVRTELVLLENGD</sequence>
<name>A0A1J4PXZ6_9ACTN</name>
<accession>A0A1J4PXZ6</accession>
<feature type="domain" description="DUF1330" evidence="1">
    <location>
        <begin position="2"/>
        <end position="94"/>
    </location>
</feature>
<dbReference type="PANTHER" id="PTHR41521:SF4">
    <property type="entry name" value="BLR0684 PROTEIN"/>
    <property type="match status" value="1"/>
</dbReference>
<dbReference type="RefSeq" id="WP_046424505.1">
    <property type="nucleotide sequence ID" value="NZ_LBDA02000055.1"/>
</dbReference>
<dbReference type="Pfam" id="PF07045">
    <property type="entry name" value="DUF1330"/>
    <property type="match status" value="1"/>
</dbReference>
<proteinExistence type="predicted"/>
<dbReference type="OrthoDB" id="9806380at2"/>
<dbReference type="PANTHER" id="PTHR41521">
    <property type="match status" value="1"/>
</dbReference>
<dbReference type="Gene3D" id="3.30.70.100">
    <property type="match status" value="1"/>
</dbReference>
<dbReference type="AlphaFoldDB" id="A0A1J4PXZ6"/>
<comment type="caution">
    <text evidence="2">The sequence shown here is derived from an EMBL/GenBank/DDBJ whole genome shotgun (WGS) entry which is preliminary data.</text>
</comment>
<evidence type="ECO:0000259" key="1">
    <source>
        <dbReference type="Pfam" id="PF07045"/>
    </source>
</evidence>
<protein>
    <recommendedName>
        <fullName evidence="1">DUF1330 domain-containing protein</fullName>
    </recommendedName>
</protein>
<dbReference type="Proteomes" id="UP000034838">
    <property type="component" value="Unassembled WGS sequence"/>
</dbReference>
<reference evidence="2" key="1">
    <citation type="submission" date="2016-10" db="EMBL/GenBank/DDBJ databases">
        <title>Genome sequence of Streptomyces malaysiense MUSC 136.</title>
        <authorList>
            <person name="Lee L.-H."/>
            <person name="Ser H.-L."/>
        </authorList>
    </citation>
    <scope>NUCLEOTIDE SEQUENCE [LARGE SCALE GENOMIC DNA]</scope>
    <source>
        <strain evidence="2">MUSC 136</strain>
    </source>
</reference>
<organism evidence="2 3">
    <name type="scientific">Streptomyces malaysiense</name>
    <dbReference type="NCBI Taxonomy" id="1428626"/>
    <lineage>
        <taxon>Bacteria</taxon>
        <taxon>Bacillati</taxon>
        <taxon>Actinomycetota</taxon>
        <taxon>Actinomycetes</taxon>
        <taxon>Kitasatosporales</taxon>
        <taxon>Streptomycetaceae</taxon>
        <taxon>Streptomyces</taxon>
    </lineage>
</organism>
<evidence type="ECO:0000313" key="3">
    <source>
        <dbReference type="Proteomes" id="UP000034838"/>
    </source>
</evidence>
<dbReference type="InterPro" id="IPR011008">
    <property type="entry name" value="Dimeric_a/b-barrel"/>
</dbReference>
<gene>
    <name evidence="2" type="ORF">VT52_023455</name>
</gene>
<dbReference type="SUPFAM" id="SSF54909">
    <property type="entry name" value="Dimeric alpha+beta barrel"/>
    <property type="match status" value="1"/>
</dbReference>
<dbReference type="InterPro" id="IPR010753">
    <property type="entry name" value="DUF1330"/>
</dbReference>
<keyword evidence="3" id="KW-1185">Reference proteome</keyword>
<dbReference type="EMBL" id="LBDA02000055">
    <property type="protein sequence ID" value="OIK25172.1"/>
    <property type="molecule type" value="Genomic_DNA"/>
</dbReference>
<evidence type="ECO:0000313" key="2">
    <source>
        <dbReference type="EMBL" id="OIK25172.1"/>
    </source>
</evidence>